<sequence length="564" mass="63269">MVELPNEEILVDETSDTVDAECEDVRRMPNAVRRRKYAFVQQTGVWDELKKDYEEGRIGSLSELSTKIKEQTGVDISVMTLSRRLRSTDKRLISKRKFMSDDETVDDIEADLVEYSSSEDCYRSLSRRLCATMLTVAEAGGVRQYTRTRTSADGLKEYFRCNKCYFHRCKTGGGVIASVSLYKGRLVGEKHPRHHEKCELVAVEHAAVIAVDRESRLEVRAGQKDPREAHSEAFARTVRLASSSSAPAGRKLSMSTMFPSWHRVRKSYYRHRRSGLGDASTHTPKKIANGVFHNDVLAKDFKCARNLDEALNVLEPVTSFIPSGRRMKKPDLKNCGIEVIDVGRFDHATDDMVTSSESNERSNADCLSGKGDVGEGMDVSGPPTKFCAAEHTLPSPSKVTGRRHYLKRDPVTGRITVCNRTPHPIRAENIAHRHMNGGSSVFGKEFNDSLMSSEDVDSKQLLEDSKDAVLVDSDSLESKMQSKEPSHQRNISGYEAEKEDKKIFALQTLLGNEKASMCDYFHKMGESVAESLRGVYELDKDVALQFKGELLEVMAKYEKLVGMK</sequence>
<accession>A0A915C9E3</accession>
<dbReference type="WBParaSite" id="PgR105_g001_t03">
    <property type="protein sequence ID" value="PgR105_g001_t03"/>
    <property type="gene ID" value="PgR105_g001"/>
</dbReference>
<evidence type="ECO:0000313" key="2">
    <source>
        <dbReference type="Proteomes" id="UP000887569"/>
    </source>
</evidence>
<dbReference type="InterPro" id="IPR057001">
    <property type="entry name" value="RYYR-CCHC"/>
</dbReference>
<feature type="domain" description="RYYR-CCHC" evidence="1">
    <location>
        <begin position="122"/>
        <end position="198"/>
    </location>
</feature>
<keyword evidence="2" id="KW-1185">Reference proteome</keyword>
<proteinExistence type="predicted"/>
<dbReference type="Proteomes" id="UP000887569">
    <property type="component" value="Unplaced"/>
</dbReference>
<reference evidence="3 4" key="1">
    <citation type="submission" date="2022-11" db="UniProtKB">
        <authorList>
            <consortium name="WormBaseParasite"/>
        </authorList>
    </citation>
    <scope>IDENTIFICATION</scope>
</reference>
<evidence type="ECO:0000259" key="1">
    <source>
        <dbReference type="Pfam" id="PF23674"/>
    </source>
</evidence>
<evidence type="ECO:0000313" key="5">
    <source>
        <dbReference type="WBParaSite" id="PgR105_g001_t03"/>
    </source>
</evidence>
<name>A0A915C9E3_PARUN</name>
<protein>
    <submittedName>
        <fullName evidence="3 4">MADF domain-containing protein</fullName>
    </submittedName>
</protein>
<dbReference type="Pfam" id="PF23674">
    <property type="entry name" value="RYYR-CCHC"/>
    <property type="match status" value="1"/>
</dbReference>
<organism evidence="2 5">
    <name type="scientific">Parascaris univalens</name>
    <name type="common">Nematode worm</name>
    <dbReference type="NCBI Taxonomy" id="6257"/>
    <lineage>
        <taxon>Eukaryota</taxon>
        <taxon>Metazoa</taxon>
        <taxon>Ecdysozoa</taxon>
        <taxon>Nematoda</taxon>
        <taxon>Chromadorea</taxon>
        <taxon>Rhabditida</taxon>
        <taxon>Spirurina</taxon>
        <taxon>Ascaridomorpha</taxon>
        <taxon>Ascaridoidea</taxon>
        <taxon>Ascarididae</taxon>
        <taxon>Parascaris</taxon>
    </lineage>
</organism>
<dbReference type="WBParaSite" id="PgR105_g001_t01">
    <property type="protein sequence ID" value="PgR105_g001_t01"/>
    <property type="gene ID" value="PgR105_g001"/>
</dbReference>
<dbReference type="AlphaFoldDB" id="A0A915C9E3"/>
<evidence type="ECO:0000313" key="3">
    <source>
        <dbReference type="WBParaSite" id="PgR105_g001_t01"/>
    </source>
</evidence>
<dbReference type="WBParaSite" id="PgR105_g001_t02">
    <property type="protein sequence ID" value="PgR105_g001_t02"/>
    <property type="gene ID" value="PgR105_g001"/>
</dbReference>
<evidence type="ECO:0000313" key="4">
    <source>
        <dbReference type="WBParaSite" id="PgR105_g001_t02"/>
    </source>
</evidence>